<reference evidence="1 2" key="1">
    <citation type="submission" date="2019-08" db="EMBL/GenBank/DDBJ databases">
        <title>Complete genome sequence of Arcobacter acticola.</title>
        <authorList>
            <person name="Miller W."/>
        </authorList>
    </citation>
    <scope>NUCLEOTIDE SEQUENCE [LARGE SCALE GENOMIC DNA]</scope>
    <source>
        <strain evidence="1 2">KCTC 52212</strain>
    </source>
</reference>
<dbReference type="Proteomes" id="UP000503483">
    <property type="component" value="Chromosome"/>
</dbReference>
<dbReference type="AlphaFoldDB" id="A0A6M8ESL4"/>
<dbReference type="KEGG" id="paco:AACT_0153"/>
<name>A0A6M8ESL4_9BACT</name>
<organism evidence="1 2">
    <name type="scientific">Arcobacter acticola</name>
    <dbReference type="NCBI Taxonomy" id="1849015"/>
    <lineage>
        <taxon>Bacteria</taxon>
        <taxon>Pseudomonadati</taxon>
        <taxon>Campylobacterota</taxon>
        <taxon>Epsilonproteobacteria</taxon>
        <taxon>Campylobacterales</taxon>
        <taxon>Arcobacteraceae</taxon>
        <taxon>Arcobacter</taxon>
    </lineage>
</organism>
<dbReference type="RefSeq" id="WP_172124046.1">
    <property type="nucleotide sequence ID" value="NZ_CP042652.1"/>
</dbReference>
<protein>
    <recommendedName>
        <fullName evidence="3">Periplasmic protein</fullName>
    </recommendedName>
</protein>
<evidence type="ECO:0000313" key="2">
    <source>
        <dbReference type="Proteomes" id="UP000503483"/>
    </source>
</evidence>
<proteinExistence type="predicted"/>
<accession>A0A6M8ESL4</accession>
<evidence type="ECO:0008006" key="3">
    <source>
        <dbReference type="Google" id="ProtNLM"/>
    </source>
</evidence>
<keyword evidence="2" id="KW-1185">Reference proteome</keyword>
<gene>
    <name evidence="1" type="ORF">AACT_0153</name>
</gene>
<sequence>MIKKFILIATLSVFANADLNEKIQNLLGYSDYNTHRNLINHQFGNQNEYYSNGYVNYAKLTQGLENNGLLKLNFGSTQNIDVTFNIQGNTKKSIKNLTDILKVLGHQYFITQDETVVDNTFKWTIKVKTAAAISPLRLSQELQSINCNIVDIKREGNYKWDYSIDMRNSTIYKAENLVGNNQLSLKKPSKPYMVMIENASRISINSNAGNSWYPSVVFYDSDFNMIEIHEEDSLHNSLRLSVPNNTKYIKIDDLYSLANLKRGITITKE</sequence>
<evidence type="ECO:0000313" key="1">
    <source>
        <dbReference type="EMBL" id="QKE27387.1"/>
    </source>
</evidence>
<dbReference type="EMBL" id="CP042652">
    <property type="protein sequence ID" value="QKE27387.1"/>
    <property type="molecule type" value="Genomic_DNA"/>
</dbReference>